<sequence>MGKHSDATINCNTPLLSRMWCLFRKHDTSAQIHTLTEFNYNEVNENGGNTHIVSYYQHTCTCGTWQMERCHCSHALTVCRFRGDNPFYIINLVYITVTYKQQYNDGFSPLPHRLIGVFKQITQNVLSVEVGGVQIDFVTRWMFAILMKLVNVDYAINLVITGEIVQILNQDSMRCEPFHV</sequence>
<dbReference type="InterPro" id="IPR007527">
    <property type="entry name" value="Znf_SWIM"/>
</dbReference>
<dbReference type="GO" id="GO:0008270">
    <property type="term" value="F:zinc ion binding"/>
    <property type="evidence" value="ECO:0007669"/>
    <property type="project" value="UniProtKB-KW"/>
</dbReference>
<evidence type="ECO:0000256" key="1">
    <source>
        <dbReference type="ARBA" id="ARBA00022723"/>
    </source>
</evidence>
<dbReference type="Proteomes" id="UP000235145">
    <property type="component" value="Unassembled WGS sequence"/>
</dbReference>
<protein>
    <recommendedName>
        <fullName evidence="5">SWIM-type domain-containing protein</fullName>
    </recommendedName>
</protein>
<dbReference type="InterPro" id="IPR006564">
    <property type="entry name" value="Znf_PMZ"/>
</dbReference>
<keyword evidence="1" id="KW-0479">Metal-binding</keyword>
<organism evidence="6 7">
    <name type="scientific">Lactuca sativa</name>
    <name type="common">Garden lettuce</name>
    <dbReference type="NCBI Taxonomy" id="4236"/>
    <lineage>
        <taxon>Eukaryota</taxon>
        <taxon>Viridiplantae</taxon>
        <taxon>Streptophyta</taxon>
        <taxon>Embryophyta</taxon>
        <taxon>Tracheophyta</taxon>
        <taxon>Spermatophyta</taxon>
        <taxon>Magnoliopsida</taxon>
        <taxon>eudicotyledons</taxon>
        <taxon>Gunneridae</taxon>
        <taxon>Pentapetalae</taxon>
        <taxon>asterids</taxon>
        <taxon>campanulids</taxon>
        <taxon>Asterales</taxon>
        <taxon>Asteraceae</taxon>
        <taxon>Cichorioideae</taxon>
        <taxon>Cichorieae</taxon>
        <taxon>Lactucinae</taxon>
        <taxon>Lactuca</taxon>
    </lineage>
</organism>
<dbReference type="AlphaFoldDB" id="A0A9R1UQU1"/>
<keyword evidence="7" id="KW-1185">Reference proteome</keyword>
<evidence type="ECO:0000313" key="7">
    <source>
        <dbReference type="Proteomes" id="UP000235145"/>
    </source>
</evidence>
<dbReference type="PROSITE" id="PS50966">
    <property type="entry name" value="ZF_SWIM"/>
    <property type="match status" value="1"/>
</dbReference>
<keyword evidence="2 4" id="KW-0863">Zinc-finger</keyword>
<proteinExistence type="predicted"/>
<accession>A0A9R1UQU1</accession>
<evidence type="ECO:0000259" key="5">
    <source>
        <dbReference type="PROSITE" id="PS50966"/>
    </source>
</evidence>
<evidence type="ECO:0000256" key="2">
    <source>
        <dbReference type="ARBA" id="ARBA00022771"/>
    </source>
</evidence>
<comment type="caution">
    <text evidence="6">The sequence shown here is derived from an EMBL/GenBank/DDBJ whole genome shotgun (WGS) entry which is preliminary data.</text>
</comment>
<keyword evidence="3" id="KW-0862">Zinc</keyword>
<feature type="domain" description="SWIM-type" evidence="5">
    <location>
        <begin position="51"/>
        <end position="83"/>
    </location>
</feature>
<dbReference type="SMART" id="SM00575">
    <property type="entry name" value="ZnF_PMZ"/>
    <property type="match status" value="1"/>
</dbReference>
<dbReference type="EMBL" id="NBSK02000008">
    <property type="protein sequence ID" value="KAJ0191836.1"/>
    <property type="molecule type" value="Genomic_DNA"/>
</dbReference>
<name>A0A9R1UQU1_LACSA</name>
<reference evidence="6 7" key="1">
    <citation type="journal article" date="2017" name="Nat. Commun.">
        <title>Genome assembly with in vitro proximity ligation data and whole-genome triplication in lettuce.</title>
        <authorList>
            <person name="Reyes-Chin-Wo S."/>
            <person name="Wang Z."/>
            <person name="Yang X."/>
            <person name="Kozik A."/>
            <person name="Arikit S."/>
            <person name="Song C."/>
            <person name="Xia L."/>
            <person name="Froenicke L."/>
            <person name="Lavelle D.O."/>
            <person name="Truco M.J."/>
            <person name="Xia R."/>
            <person name="Zhu S."/>
            <person name="Xu C."/>
            <person name="Xu H."/>
            <person name="Xu X."/>
            <person name="Cox K."/>
            <person name="Korf I."/>
            <person name="Meyers B.C."/>
            <person name="Michelmore R.W."/>
        </authorList>
    </citation>
    <scope>NUCLEOTIDE SEQUENCE [LARGE SCALE GENOMIC DNA]</scope>
    <source>
        <strain evidence="7">cv. Salinas</strain>
        <tissue evidence="6">Seedlings</tissue>
    </source>
</reference>
<evidence type="ECO:0000313" key="6">
    <source>
        <dbReference type="EMBL" id="KAJ0191836.1"/>
    </source>
</evidence>
<evidence type="ECO:0000256" key="4">
    <source>
        <dbReference type="PROSITE-ProRule" id="PRU00325"/>
    </source>
</evidence>
<evidence type="ECO:0000256" key="3">
    <source>
        <dbReference type="ARBA" id="ARBA00022833"/>
    </source>
</evidence>
<gene>
    <name evidence="6" type="ORF">LSAT_V11C800424150</name>
</gene>